<sequence>MAWFEREFIAVPDGRKDQLVYKWPDLNIRRYSRTIVNADQIALFVKSGRVVATMGPGRHRVDADELPVLGALVDSVTGNNFYRAELYFVSTREFAGVRFGGRLDDIVDPASEQIVTLRVFGEFALAVRDPAQLITSLVGTTDLTDPAGIQAWCADLLLKSMKMTVSHGISQGDWQVLGLSAQLQSIESAVVRQTNLTLYEYGMRISRMGNFDITLAPEDAERLKRLAKDVTYIRLAGDFQRYAAGEMALGAGQGLAHSHGGGGEGGFLGAALGLNAIAGMGQSSTVPWAAQQTPPPPAPPFGQPAGRPALQPPPDSKTSASLPPTPTAEPGASATPGSPSGVGSGPSSTAPQPVDDATASDHVTCASCATDNPGAARFCMHCGTRLAAPPRHCTECGTELPPTARFCGACGTPA</sequence>
<gene>
    <name evidence="4" type="ORF">J2W56_002766</name>
</gene>
<comment type="caution">
    <text evidence="4">The sequence shown here is derived from an EMBL/GenBank/DDBJ whole genome shotgun (WGS) entry which is preliminary data.</text>
</comment>
<dbReference type="PANTHER" id="PTHR37826">
    <property type="entry name" value="FLOTILLIN BAND_7_5 DOMAIN PROTEIN"/>
    <property type="match status" value="1"/>
</dbReference>
<keyword evidence="4" id="KW-0378">Hydrolase</keyword>
<accession>A0ABU1XER3</accession>
<feature type="domain" description="SPFH" evidence="3">
    <location>
        <begin position="26"/>
        <end position="222"/>
    </location>
</feature>
<dbReference type="InterPro" id="IPR033880">
    <property type="entry name" value="SPFH_YdjI"/>
</dbReference>
<proteinExistence type="predicted"/>
<keyword evidence="5" id="KW-1185">Reference proteome</keyword>
<evidence type="ECO:0000313" key="5">
    <source>
        <dbReference type="Proteomes" id="UP001251217"/>
    </source>
</evidence>
<organism evidence="4 5">
    <name type="scientific">Nocardia kruczakiae</name>
    <dbReference type="NCBI Taxonomy" id="261477"/>
    <lineage>
        <taxon>Bacteria</taxon>
        <taxon>Bacillati</taxon>
        <taxon>Actinomycetota</taxon>
        <taxon>Actinomycetes</taxon>
        <taxon>Mycobacteriales</taxon>
        <taxon>Nocardiaceae</taxon>
        <taxon>Nocardia</taxon>
    </lineage>
</organism>
<dbReference type="Pfam" id="PF13421">
    <property type="entry name" value="Band_7_1"/>
    <property type="match status" value="1"/>
</dbReference>
<feature type="compositionally biased region" description="Low complexity" evidence="1">
    <location>
        <begin position="330"/>
        <end position="351"/>
    </location>
</feature>
<dbReference type="PANTHER" id="PTHR37826:SF2">
    <property type="entry name" value="ZINC-RIBBON DOMAIN-CONTAINING PROTEIN"/>
    <property type="match status" value="1"/>
</dbReference>
<evidence type="ECO:0000259" key="2">
    <source>
        <dbReference type="Pfam" id="PF12773"/>
    </source>
</evidence>
<dbReference type="EMBL" id="JAVDWW010000004">
    <property type="protein sequence ID" value="MDR7169025.1"/>
    <property type="molecule type" value="Genomic_DNA"/>
</dbReference>
<dbReference type="CDD" id="cd03408">
    <property type="entry name" value="SPFH_like_u1"/>
    <property type="match status" value="1"/>
</dbReference>
<dbReference type="GO" id="GO:0008233">
    <property type="term" value="F:peptidase activity"/>
    <property type="evidence" value="ECO:0007669"/>
    <property type="project" value="UniProtKB-KW"/>
</dbReference>
<protein>
    <submittedName>
        <fullName evidence="4">Membrane protease subunit (Stomatin/prohibitin family)</fullName>
    </submittedName>
</protein>
<dbReference type="GO" id="GO:0006508">
    <property type="term" value="P:proteolysis"/>
    <property type="evidence" value="ECO:0007669"/>
    <property type="project" value="UniProtKB-KW"/>
</dbReference>
<keyword evidence="4" id="KW-0645">Protease</keyword>
<evidence type="ECO:0000313" key="4">
    <source>
        <dbReference type="EMBL" id="MDR7169025.1"/>
    </source>
</evidence>
<feature type="domain" description="DZANK-type" evidence="2">
    <location>
        <begin position="365"/>
        <end position="411"/>
    </location>
</feature>
<feature type="region of interest" description="Disordered" evidence="1">
    <location>
        <begin position="286"/>
        <end position="358"/>
    </location>
</feature>
<dbReference type="Proteomes" id="UP001251217">
    <property type="component" value="Unassembled WGS sequence"/>
</dbReference>
<name>A0ABU1XER3_9NOCA</name>
<dbReference type="RefSeq" id="WP_310401866.1">
    <property type="nucleotide sequence ID" value="NZ_JAVDWW010000004.1"/>
</dbReference>
<dbReference type="Pfam" id="PF12773">
    <property type="entry name" value="DZR"/>
    <property type="match status" value="1"/>
</dbReference>
<evidence type="ECO:0000256" key="1">
    <source>
        <dbReference type="SAM" id="MobiDB-lite"/>
    </source>
</evidence>
<reference evidence="4 5" key="1">
    <citation type="submission" date="2023-07" db="EMBL/GenBank/DDBJ databases">
        <title>Sorghum-associated microbial communities from plants grown in Nebraska, USA.</title>
        <authorList>
            <person name="Schachtman D."/>
        </authorList>
    </citation>
    <scope>NUCLEOTIDE SEQUENCE [LARGE SCALE GENOMIC DNA]</scope>
    <source>
        <strain evidence="4 5">4272</strain>
    </source>
</reference>
<evidence type="ECO:0000259" key="3">
    <source>
        <dbReference type="Pfam" id="PF13421"/>
    </source>
</evidence>
<feature type="compositionally biased region" description="Pro residues" evidence="1">
    <location>
        <begin position="293"/>
        <end position="302"/>
    </location>
</feature>
<dbReference type="InterPro" id="IPR025874">
    <property type="entry name" value="DZR"/>
</dbReference>